<evidence type="ECO:0000256" key="1">
    <source>
        <dbReference type="ARBA" id="ARBA00023115"/>
    </source>
</evidence>
<organism evidence="2 3">
    <name type="scientific">Aeromicrobium phragmitis</name>
    <dbReference type="NCBI Taxonomy" id="2478914"/>
    <lineage>
        <taxon>Bacteria</taxon>
        <taxon>Bacillati</taxon>
        <taxon>Actinomycetota</taxon>
        <taxon>Actinomycetes</taxon>
        <taxon>Propionibacteriales</taxon>
        <taxon>Nocardioidaceae</taxon>
        <taxon>Aeromicrobium</taxon>
    </lineage>
</organism>
<reference evidence="2 3" key="1">
    <citation type="submission" date="2018-10" db="EMBL/GenBank/DDBJ databases">
        <title>Aeromicrobium sp. 9W16Y-2 whole genome shotgun sequence.</title>
        <authorList>
            <person name="Li F."/>
        </authorList>
    </citation>
    <scope>NUCLEOTIDE SEQUENCE [LARGE SCALE GENOMIC DNA]</scope>
    <source>
        <strain evidence="2 3">9W16Y-2</strain>
    </source>
</reference>
<gene>
    <name evidence="2" type="ORF">D9V41_09780</name>
</gene>
<dbReference type="GO" id="GO:0006596">
    <property type="term" value="P:polyamine biosynthetic process"/>
    <property type="evidence" value="ECO:0007669"/>
    <property type="project" value="UniProtKB-KW"/>
</dbReference>
<keyword evidence="3" id="KW-1185">Reference proteome</keyword>
<dbReference type="PANTHER" id="PTHR43317:SF3">
    <property type="entry name" value="BLR2883 PROTEIN"/>
    <property type="match status" value="1"/>
</dbReference>
<accession>A0A3L8PKM0</accession>
<dbReference type="Gene3D" id="3.40.50.150">
    <property type="entry name" value="Vaccinia Virus protein VP39"/>
    <property type="match status" value="1"/>
</dbReference>
<dbReference type="InterPro" id="IPR029063">
    <property type="entry name" value="SAM-dependent_MTases_sf"/>
</dbReference>
<protein>
    <recommendedName>
        <fullName evidence="4">Spermidine synthase</fullName>
    </recommendedName>
</protein>
<evidence type="ECO:0008006" key="4">
    <source>
        <dbReference type="Google" id="ProtNLM"/>
    </source>
</evidence>
<comment type="caution">
    <text evidence="2">The sequence shown here is derived from an EMBL/GenBank/DDBJ whole genome shotgun (WGS) entry which is preliminary data.</text>
</comment>
<dbReference type="AlphaFoldDB" id="A0A3L8PKM0"/>
<dbReference type="EMBL" id="RDBF01000006">
    <property type="protein sequence ID" value="RLV55744.1"/>
    <property type="molecule type" value="Genomic_DNA"/>
</dbReference>
<dbReference type="OrthoDB" id="9793351at2"/>
<dbReference type="RefSeq" id="WP_121794381.1">
    <property type="nucleotide sequence ID" value="NZ_RDBF01000006.1"/>
</dbReference>
<dbReference type="Proteomes" id="UP000282515">
    <property type="component" value="Unassembled WGS sequence"/>
</dbReference>
<evidence type="ECO:0000313" key="2">
    <source>
        <dbReference type="EMBL" id="RLV55744.1"/>
    </source>
</evidence>
<dbReference type="PANTHER" id="PTHR43317">
    <property type="entry name" value="THERMOSPERMINE SYNTHASE ACAULIS5"/>
    <property type="match status" value="1"/>
</dbReference>
<dbReference type="SUPFAM" id="SSF53335">
    <property type="entry name" value="S-adenosyl-L-methionine-dependent methyltransferases"/>
    <property type="match status" value="1"/>
</dbReference>
<evidence type="ECO:0000313" key="3">
    <source>
        <dbReference type="Proteomes" id="UP000282515"/>
    </source>
</evidence>
<proteinExistence type="predicted"/>
<name>A0A3L8PKM0_9ACTN</name>
<keyword evidence="1" id="KW-0620">Polyamine biosynthesis</keyword>
<sequence length="205" mass="22297">MTAQLRRRPDGALELRVNGVFVMDDAETESERLLARVVLGLGAREVLVGGLGLGFTLRELLDGGAERVVVAEIEPALVTWLSDGTVPGGPALLADERSHVVIGDVREIVAAQPPGSLDAIVLDVDNGPDFLVYEQNAGVYEEDFVATCAARLRPEGHLCVWSMADSPGVRNVLAASFHEVEAYEVPVRLQERRESYWVLRGSRPR</sequence>